<sequence length="118" mass="13920">MFKFSSKKLEDPPKVMTMQEIQEDLETFCHTKLKVNRTQVADDLKHSEDIDNLSLNQWWGCFEANKLQIENMEKIKANLNEVKDEVSQQKDDVESKRNALLQEIQDNLERIQKLKSPK</sequence>
<reference evidence="2 3" key="1">
    <citation type="submission" date="2015-04" db="EMBL/GenBank/DDBJ databases">
        <authorList>
            <person name="Syromyatnikov M.Y."/>
            <person name="Popov V.N."/>
        </authorList>
    </citation>
    <scope>NUCLEOTIDE SEQUENCE [LARGE SCALE GENOMIC DNA]</scope>
</reference>
<dbReference type="OrthoDB" id="7954628at2759"/>
<keyword evidence="1" id="KW-0175">Coiled coil</keyword>
<accession>A0A1J1II53</accession>
<keyword evidence="3" id="KW-1185">Reference proteome</keyword>
<evidence type="ECO:0000256" key="1">
    <source>
        <dbReference type="SAM" id="Coils"/>
    </source>
</evidence>
<feature type="coiled-coil region" evidence="1">
    <location>
        <begin position="65"/>
        <end position="110"/>
    </location>
</feature>
<dbReference type="EMBL" id="CVRI01000054">
    <property type="protein sequence ID" value="CRK99943.1"/>
    <property type="molecule type" value="Genomic_DNA"/>
</dbReference>
<dbReference type="AlphaFoldDB" id="A0A1J1II53"/>
<evidence type="ECO:0000313" key="3">
    <source>
        <dbReference type="Proteomes" id="UP000183832"/>
    </source>
</evidence>
<gene>
    <name evidence="2" type="ORF">CLUMA_CG013242</name>
</gene>
<evidence type="ECO:0000313" key="2">
    <source>
        <dbReference type="EMBL" id="CRK99943.1"/>
    </source>
</evidence>
<proteinExistence type="predicted"/>
<name>A0A1J1II53_9DIPT</name>
<protein>
    <submittedName>
        <fullName evidence="2">CLUMA_CG013242, isoform A</fullName>
    </submittedName>
</protein>
<dbReference type="Proteomes" id="UP000183832">
    <property type="component" value="Unassembled WGS sequence"/>
</dbReference>
<organism evidence="2 3">
    <name type="scientific">Clunio marinus</name>
    <dbReference type="NCBI Taxonomy" id="568069"/>
    <lineage>
        <taxon>Eukaryota</taxon>
        <taxon>Metazoa</taxon>
        <taxon>Ecdysozoa</taxon>
        <taxon>Arthropoda</taxon>
        <taxon>Hexapoda</taxon>
        <taxon>Insecta</taxon>
        <taxon>Pterygota</taxon>
        <taxon>Neoptera</taxon>
        <taxon>Endopterygota</taxon>
        <taxon>Diptera</taxon>
        <taxon>Nematocera</taxon>
        <taxon>Chironomoidea</taxon>
        <taxon>Chironomidae</taxon>
        <taxon>Clunio</taxon>
    </lineage>
</organism>